<evidence type="ECO:0008006" key="4">
    <source>
        <dbReference type="Google" id="ProtNLM"/>
    </source>
</evidence>
<dbReference type="RefSeq" id="WP_039664676.1">
    <property type="nucleotide sequence ID" value="NZ_CP007772.1"/>
</dbReference>
<reference evidence="2 3" key="1">
    <citation type="journal article" date="2014" name="Genome Biol. Evol.">
        <title>Comparative Genomics of the Campylobacter lari Group.</title>
        <authorList>
            <person name="Miller W.G."/>
            <person name="Yee E."/>
            <person name="Chapman M.H."/>
            <person name="Smith T.P."/>
            <person name="Bono J.L."/>
            <person name="Huynh S."/>
            <person name="Parker C.T."/>
            <person name="Vandamme P."/>
            <person name="Luong K."/>
            <person name="Korlach J."/>
        </authorList>
    </citation>
    <scope>NUCLEOTIDE SEQUENCE [LARGE SCALE GENOMIC DNA]</scope>
    <source>
        <strain evidence="2 3">LMG 24374</strain>
    </source>
</reference>
<dbReference type="OrthoDB" id="5362550at2"/>
<evidence type="ECO:0000313" key="2">
    <source>
        <dbReference type="EMBL" id="AJC91521.1"/>
    </source>
</evidence>
<dbReference type="KEGG" id="csm:CSUB8521_1720"/>
<keyword evidence="1" id="KW-0472">Membrane</keyword>
<protein>
    <recommendedName>
        <fullName evidence="4">Poly(A) polymerase</fullName>
    </recommendedName>
</protein>
<proteinExistence type="predicted"/>
<feature type="transmembrane region" description="Helical" evidence="1">
    <location>
        <begin position="16"/>
        <end position="33"/>
    </location>
</feature>
<accession>A0A0A8HBU2</accession>
<dbReference type="Proteomes" id="UP000031135">
    <property type="component" value="Chromosome"/>
</dbReference>
<dbReference type="AlphaFoldDB" id="A0A0A8HBU2"/>
<evidence type="ECO:0000256" key="1">
    <source>
        <dbReference type="SAM" id="Phobius"/>
    </source>
</evidence>
<keyword evidence="1" id="KW-0812">Transmembrane</keyword>
<dbReference type="EMBL" id="CP007772">
    <property type="protein sequence ID" value="AJC91521.1"/>
    <property type="molecule type" value="Genomic_DNA"/>
</dbReference>
<organism evidence="2 3">
    <name type="scientific">Campylobacter subantarcticus LMG 24374</name>
    <dbReference type="NCBI Taxonomy" id="1388751"/>
    <lineage>
        <taxon>Bacteria</taxon>
        <taxon>Pseudomonadati</taxon>
        <taxon>Campylobacterota</taxon>
        <taxon>Epsilonproteobacteria</taxon>
        <taxon>Campylobacterales</taxon>
        <taxon>Campylobacteraceae</taxon>
        <taxon>Campylobacter</taxon>
    </lineage>
</organism>
<evidence type="ECO:0000313" key="3">
    <source>
        <dbReference type="Proteomes" id="UP000031135"/>
    </source>
</evidence>
<feature type="transmembrane region" description="Helical" evidence="1">
    <location>
        <begin position="39"/>
        <end position="57"/>
    </location>
</feature>
<keyword evidence="1" id="KW-1133">Transmembrane helix</keyword>
<name>A0A0A8HBU2_9BACT</name>
<gene>
    <name evidence="2" type="ORF">CSUB8521_1720</name>
</gene>
<sequence>MDFEAIRQALNKRLKALQILAFAEALVVFFLTFQFSKDVIIALFFAALAGVLFFRILGRKLIWGRDELVFKMCEDFLKQNNARFNKQGLDQKDFEKIAFDFSLKTYHSQNSFVFDDFSFYDVKFKDEFGNFFCGILLYSKKLKEGIQSSENIFDKVKEKEFSTQRVLKKGDYLLIASLRNPFFADLKISSELNFKLFRANLEKIQAFIND</sequence>
<dbReference type="HOGENOM" id="CLU_1308228_0_0_7"/>